<keyword evidence="2" id="KW-0238">DNA-binding</keyword>
<dbReference type="PROSITE" id="PS01124">
    <property type="entry name" value="HTH_ARAC_FAMILY_2"/>
    <property type="match status" value="1"/>
</dbReference>
<dbReference type="GO" id="GO:0043565">
    <property type="term" value="F:sequence-specific DNA binding"/>
    <property type="evidence" value="ECO:0007669"/>
    <property type="project" value="InterPro"/>
</dbReference>
<accession>A0A6G9AR89</accession>
<dbReference type="Pfam" id="PF12833">
    <property type="entry name" value="HTH_18"/>
    <property type="match status" value="1"/>
</dbReference>
<dbReference type="Gene3D" id="1.10.10.60">
    <property type="entry name" value="Homeodomain-like"/>
    <property type="match status" value="1"/>
</dbReference>
<dbReference type="Pfam" id="PF20240">
    <property type="entry name" value="DUF6597"/>
    <property type="match status" value="1"/>
</dbReference>
<dbReference type="InterPro" id="IPR050204">
    <property type="entry name" value="AraC_XylS_family_regulators"/>
</dbReference>
<dbReference type="SMART" id="SM00342">
    <property type="entry name" value="HTH_ARAC"/>
    <property type="match status" value="1"/>
</dbReference>
<feature type="domain" description="HTH araC/xylS-type" evidence="4">
    <location>
        <begin position="171"/>
        <end position="270"/>
    </location>
</feature>
<sequence length="288" mass="32928">MKLLSKQLSISFMNVIARDPSVPLRLFVDKFWAVSAEKFDQQDIGLPVMRHEFMFNFSDHFSICRTDSKPLIDNQTTWINSLYTHPQRSATRGRHETFGVFLKPWALYSLTNIPASELTNLVIESSLVLHQPIKDLTEQLQGTNDMQVKLALLECFLLNQFSGKDLPAYLPYAVDYLQKRPWHHGIVRDLAMSIGVSAKSLTQAFNKYVGVSPGRFLHIRLVNEVTADLASNPNQSLTELAHRHRFFDQAHLNHLFKSLTNLTPGQYQKQVLAGTIDKNDPCYIRQTT</sequence>
<dbReference type="KEGG" id="spib:G8759_21425"/>
<dbReference type="InterPro" id="IPR046532">
    <property type="entry name" value="DUF6597"/>
</dbReference>
<reference evidence="5 6" key="1">
    <citation type="submission" date="2020-03" db="EMBL/GenBank/DDBJ databases">
        <authorList>
            <person name="Kim M.K."/>
        </authorList>
    </citation>
    <scope>NUCLEOTIDE SEQUENCE [LARGE SCALE GENOMIC DNA]</scope>
    <source>
        <strain evidence="5 6">BT328</strain>
    </source>
</reference>
<organism evidence="5 6">
    <name type="scientific">Spirosoma aureum</name>
    <dbReference type="NCBI Taxonomy" id="2692134"/>
    <lineage>
        <taxon>Bacteria</taxon>
        <taxon>Pseudomonadati</taxon>
        <taxon>Bacteroidota</taxon>
        <taxon>Cytophagia</taxon>
        <taxon>Cytophagales</taxon>
        <taxon>Cytophagaceae</taxon>
        <taxon>Spirosoma</taxon>
    </lineage>
</organism>
<evidence type="ECO:0000313" key="5">
    <source>
        <dbReference type="EMBL" id="QIP15001.1"/>
    </source>
</evidence>
<dbReference type="SUPFAM" id="SSF46689">
    <property type="entry name" value="Homeodomain-like"/>
    <property type="match status" value="1"/>
</dbReference>
<protein>
    <submittedName>
        <fullName evidence="5">AraC family transcriptional regulator</fullName>
    </submittedName>
</protein>
<dbReference type="EMBL" id="CP050063">
    <property type="protein sequence ID" value="QIP15001.1"/>
    <property type="molecule type" value="Genomic_DNA"/>
</dbReference>
<name>A0A6G9AR89_9BACT</name>
<dbReference type="GO" id="GO:0003700">
    <property type="term" value="F:DNA-binding transcription factor activity"/>
    <property type="evidence" value="ECO:0007669"/>
    <property type="project" value="InterPro"/>
</dbReference>
<evidence type="ECO:0000256" key="3">
    <source>
        <dbReference type="ARBA" id="ARBA00023163"/>
    </source>
</evidence>
<dbReference type="PANTHER" id="PTHR46796:SF13">
    <property type="entry name" value="HTH-TYPE TRANSCRIPTIONAL ACTIVATOR RHAS"/>
    <property type="match status" value="1"/>
</dbReference>
<keyword evidence="1" id="KW-0805">Transcription regulation</keyword>
<dbReference type="AlphaFoldDB" id="A0A6G9AR89"/>
<evidence type="ECO:0000256" key="1">
    <source>
        <dbReference type="ARBA" id="ARBA00023015"/>
    </source>
</evidence>
<dbReference type="Proteomes" id="UP000501802">
    <property type="component" value="Chromosome"/>
</dbReference>
<gene>
    <name evidence="5" type="ORF">G8759_21425</name>
</gene>
<dbReference type="RefSeq" id="WP_167212186.1">
    <property type="nucleotide sequence ID" value="NZ_CP050063.1"/>
</dbReference>
<keyword evidence="3" id="KW-0804">Transcription</keyword>
<evidence type="ECO:0000313" key="6">
    <source>
        <dbReference type="Proteomes" id="UP000501802"/>
    </source>
</evidence>
<dbReference type="InterPro" id="IPR009057">
    <property type="entry name" value="Homeodomain-like_sf"/>
</dbReference>
<dbReference type="PANTHER" id="PTHR46796">
    <property type="entry name" value="HTH-TYPE TRANSCRIPTIONAL ACTIVATOR RHAS-RELATED"/>
    <property type="match status" value="1"/>
</dbReference>
<evidence type="ECO:0000259" key="4">
    <source>
        <dbReference type="PROSITE" id="PS01124"/>
    </source>
</evidence>
<proteinExistence type="predicted"/>
<dbReference type="InterPro" id="IPR018060">
    <property type="entry name" value="HTH_AraC"/>
</dbReference>
<evidence type="ECO:0000256" key="2">
    <source>
        <dbReference type="ARBA" id="ARBA00023125"/>
    </source>
</evidence>
<keyword evidence="6" id="KW-1185">Reference proteome</keyword>